<accession>A0A8I0AAB2</accession>
<name>A0A8I0AAB2_9FIRM</name>
<evidence type="ECO:0008006" key="3">
    <source>
        <dbReference type="Google" id="ProtNLM"/>
    </source>
</evidence>
<gene>
    <name evidence="1" type="ORF">H8S54_10415</name>
</gene>
<keyword evidence="2" id="KW-1185">Reference proteome</keyword>
<proteinExistence type="predicted"/>
<dbReference type="Proteomes" id="UP000652847">
    <property type="component" value="Unassembled WGS sequence"/>
</dbReference>
<organism evidence="1 2">
    <name type="scientific">Blautia segnis</name>
    <dbReference type="NCBI Taxonomy" id="2763030"/>
    <lineage>
        <taxon>Bacteria</taxon>
        <taxon>Bacillati</taxon>
        <taxon>Bacillota</taxon>
        <taxon>Clostridia</taxon>
        <taxon>Lachnospirales</taxon>
        <taxon>Lachnospiraceae</taxon>
        <taxon>Blautia</taxon>
    </lineage>
</organism>
<dbReference type="SUPFAM" id="SSF53850">
    <property type="entry name" value="Periplasmic binding protein-like II"/>
    <property type="match status" value="1"/>
</dbReference>
<dbReference type="RefSeq" id="WP_147343008.1">
    <property type="nucleotide sequence ID" value="NZ_JACOOT010000023.1"/>
</dbReference>
<dbReference type="AlphaFoldDB" id="A0A8I0AAB2"/>
<evidence type="ECO:0000313" key="1">
    <source>
        <dbReference type="EMBL" id="MBC5651519.1"/>
    </source>
</evidence>
<evidence type="ECO:0000313" key="2">
    <source>
        <dbReference type="Proteomes" id="UP000652847"/>
    </source>
</evidence>
<comment type="caution">
    <text evidence="1">The sequence shown here is derived from an EMBL/GenBank/DDBJ whole genome shotgun (WGS) entry which is preliminary data.</text>
</comment>
<sequence length="110" mass="12509">MDLFESSEKRYADMNSGKLDAIVSTTVAEKEISKYLWNSILKIGYSPYYLGVSKKSPELYAELNNAITKILQSDWYYNEKVYLKYNGKTSPAATLIPAIEIIRRSVPFPG</sequence>
<protein>
    <recommendedName>
        <fullName evidence="3">Solute-binding protein family 3/N-terminal domain-containing protein</fullName>
    </recommendedName>
</protein>
<dbReference type="EMBL" id="JACOOT010000023">
    <property type="protein sequence ID" value="MBC5651519.1"/>
    <property type="molecule type" value="Genomic_DNA"/>
</dbReference>
<dbReference type="Gene3D" id="3.40.190.10">
    <property type="entry name" value="Periplasmic binding protein-like II"/>
    <property type="match status" value="1"/>
</dbReference>
<reference evidence="1 2" key="1">
    <citation type="submission" date="2020-08" db="EMBL/GenBank/DDBJ databases">
        <title>Genome public.</title>
        <authorList>
            <person name="Liu C."/>
            <person name="Sun Q."/>
        </authorList>
    </citation>
    <scope>NUCLEOTIDE SEQUENCE [LARGE SCALE GENOMIC DNA]</scope>
    <source>
        <strain evidence="1 2">BX17</strain>
    </source>
</reference>